<dbReference type="Pfam" id="PF01047">
    <property type="entry name" value="MarR"/>
    <property type="match status" value="1"/>
</dbReference>
<dbReference type="EMBL" id="ARYL01000035">
    <property type="protein sequence ID" value="KDA01154.1"/>
    <property type="molecule type" value="Genomic_DNA"/>
</dbReference>
<dbReference type="OrthoDB" id="8447118at2"/>
<gene>
    <name evidence="2" type="ORF">HOC_17145</name>
</gene>
<dbReference type="InterPro" id="IPR036390">
    <property type="entry name" value="WH_DNA-bd_sf"/>
</dbReference>
<keyword evidence="3" id="KW-1185">Reference proteome</keyword>
<name>A0A059G334_9PROT</name>
<protein>
    <submittedName>
        <fullName evidence="2">MarR family transcriptional regulator</fullName>
    </submittedName>
</protein>
<proteinExistence type="predicted"/>
<dbReference type="GO" id="GO:0003700">
    <property type="term" value="F:DNA-binding transcription factor activity"/>
    <property type="evidence" value="ECO:0007669"/>
    <property type="project" value="InterPro"/>
</dbReference>
<dbReference type="Gene3D" id="1.10.10.10">
    <property type="entry name" value="Winged helix-like DNA-binding domain superfamily/Winged helix DNA-binding domain"/>
    <property type="match status" value="1"/>
</dbReference>
<reference evidence="2 3" key="1">
    <citation type="journal article" date="2014" name="Antonie Van Leeuwenhoek">
        <title>Hyphomonas beringensis sp. nov. and Hyphomonas chukchiensis sp. nov., isolated from surface seawater of the Bering Sea and Chukchi Sea.</title>
        <authorList>
            <person name="Li C."/>
            <person name="Lai Q."/>
            <person name="Li G."/>
            <person name="Dong C."/>
            <person name="Wang J."/>
            <person name="Liao Y."/>
            <person name="Shao Z."/>
        </authorList>
    </citation>
    <scope>NUCLEOTIDE SEQUENCE [LARGE SCALE GENOMIC DNA]</scope>
    <source>
        <strain evidence="2 3">SCH89</strain>
    </source>
</reference>
<sequence length="162" mass="17995">MTLSLRSEDALIALRKIQRVTEIASKRLALTAGLTPSQLSVLRLLSESGEVSAGKVAEATQLKHATITSLVDKLEARGFISRRRCDEDRRRVWLRLMPAGQTALQTSPDPLHEMFTRSFNHLPDWHQSMLISALENVTSLLNAENLDAAPILDIGELDQTPE</sequence>
<evidence type="ECO:0000313" key="3">
    <source>
        <dbReference type="Proteomes" id="UP000024942"/>
    </source>
</evidence>
<evidence type="ECO:0000259" key="1">
    <source>
        <dbReference type="PROSITE" id="PS50995"/>
    </source>
</evidence>
<evidence type="ECO:0000313" key="2">
    <source>
        <dbReference type="EMBL" id="KDA01154.1"/>
    </source>
</evidence>
<dbReference type="SUPFAM" id="SSF46785">
    <property type="entry name" value="Winged helix' DNA-binding domain"/>
    <property type="match status" value="1"/>
</dbReference>
<dbReference type="PRINTS" id="PR00598">
    <property type="entry name" value="HTHMARR"/>
</dbReference>
<dbReference type="GO" id="GO:0006950">
    <property type="term" value="P:response to stress"/>
    <property type="evidence" value="ECO:0007669"/>
    <property type="project" value="TreeGrafter"/>
</dbReference>
<dbReference type="InterPro" id="IPR039422">
    <property type="entry name" value="MarR/SlyA-like"/>
</dbReference>
<dbReference type="eggNOG" id="COG1846">
    <property type="taxonomic scope" value="Bacteria"/>
</dbReference>
<comment type="caution">
    <text evidence="2">The sequence shown here is derived from an EMBL/GenBank/DDBJ whole genome shotgun (WGS) entry which is preliminary data.</text>
</comment>
<dbReference type="PATRIC" id="fig|1280953.3.peg.3435"/>
<dbReference type="AlphaFoldDB" id="A0A059G334"/>
<accession>A0A059G334</accession>
<dbReference type="InterPro" id="IPR036388">
    <property type="entry name" value="WH-like_DNA-bd_sf"/>
</dbReference>
<dbReference type="Proteomes" id="UP000024942">
    <property type="component" value="Unassembled WGS sequence"/>
</dbReference>
<dbReference type="InterPro" id="IPR000835">
    <property type="entry name" value="HTH_MarR-typ"/>
</dbReference>
<dbReference type="PROSITE" id="PS50995">
    <property type="entry name" value="HTH_MARR_2"/>
    <property type="match status" value="1"/>
</dbReference>
<organism evidence="2 3">
    <name type="scientific">Hyphomonas oceanitis SCH89</name>
    <dbReference type="NCBI Taxonomy" id="1280953"/>
    <lineage>
        <taxon>Bacteria</taxon>
        <taxon>Pseudomonadati</taxon>
        <taxon>Pseudomonadota</taxon>
        <taxon>Alphaproteobacteria</taxon>
        <taxon>Hyphomonadales</taxon>
        <taxon>Hyphomonadaceae</taxon>
        <taxon>Hyphomonas</taxon>
    </lineage>
</organism>
<dbReference type="PANTHER" id="PTHR33164:SF89">
    <property type="entry name" value="MARR FAMILY REGULATORY PROTEIN"/>
    <property type="match status" value="1"/>
</dbReference>
<dbReference type="PANTHER" id="PTHR33164">
    <property type="entry name" value="TRANSCRIPTIONAL REGULATOR, MARR FAMILY"/>
    <property type="match status" value="1"/>
</dbReference>
<feature type="domain" description="HTH marR-type" evidence="1">
    <location>
        <begin position="1"/>
        <end position="139"/>
    </location>
</feature>
<dbReference type="SMART" id="SM00347">
    <property type="entry name" value="HTH_MARR"/>
    <property type="match status" value="1"/>
</dbReference>